<name>B0S479_FINM2</name>
<dbReference type="EMBL" id="AP008972">
    <property type="protein sequence ID" value="BAG09070.1"/>
    <property type="molecule type" value="Genomic_DNA"/>
</dbReference>
<gene>
    <name evidence="1" type="ordered locus">FMG_P0021</name>
</gene>
<dbReference type="Proteomes" id="UP000001319">
    <property type="component" value="Plasmid pFMC"/>
</dbReference>
<dbReference type="RefSeq" id="WP_012289833.1">
    <property type="nucleotide sequence ID" value="NC_010371.1"/>
</dbReference>
<keyword evidence="2" id="KW-1185">Reference proteome</keyword>
<dbReference type="KEGG" id="fma:FMG_P0021"/>
<sequence>MSGESFNGVYIGRKLEVFDALFDVPMSNYQRGSIDYLETKDIKEFDRNKIITQAKLNKLIDKYQNDLERWHCQNCKYAMYSYRLGVSHFGKFKPVYKKLPKPSYRAKSTEKVSGYVYGDCNGKSLSRVYKTETLAKKAAMESLKKDYSKDPLFVFKCYQSKSYGHFTKRLRYGYVTLEEIGKMKSMPKKKPKSFMVIPVYYYLWDATVSDPEYEWM</sequence>
<protein>
    <submittedName>
        <fullName evidence="1">Uncharacterized protein</fullName>
    </submittedName>
</protein>
<dbReference type="HOGENOM" id="CLU_1276100_0_0_9"/>
<keyword evidence="1" id="KW-0614">Plasmid</keyword>
<evidence type="ECO:0000313" key="1">
    <source>
        <dbReference type="EMBL" id="BAG09070.1"/>
    </source>
</evidence>
<geneLocation type="plasmid" evidence="1 2">
    <name>pFMC</name>
</geneLocation>
<accession>B0S479</accession>
<dbReference type="AlphaFoldDB" id="B0S479"/>
<reference evidence="1 2" key="1">
    <citation type="journal article" date="2008" name="DNA Res.">
        <title>Complete genome sequence of Finegoldia magna, an anaerobic opportunistic pathogen.</title>
        <authorList>
            <person name="Goto T."/>
            <person name="Yamashita A."/>
            <person name="Hirakawa H."/>
            <person name="Matsutani M."/>
            <person name="Todo K."/>
            <person name="Ohshima K."/>
            <person name="Toh H."/>
            <person name="Miyamoto K."/>
            <person name="Kuhara S."/>
            <person name="Hattori M."/>
            <person name="Shimizu T."/>
            <person name="Akimoto S."/>
        </authorList>
    </citation>
    <scope>NUCLEOTIDE SEQUENCE [LARGE SCALE GENOMIC DNA]</scope>
    <source>
        <strain evidence="2">ATCC 29328 / DSM 20472 / WAL 2508</strain>
        <plasmid evidence="1 2">pFMC</plasmid>
    </source>
</reference>
<organism evidence="1 2">
    <name type="scientific">Finegoldia magna (strain ATCC 29328 / DSM 20472 / WAL 2508)</name>
    <name type="common">Peptostreptococcus magnus</name>
    <dbReference type="NCBI Taxonomy" id="334413"/>
    <lineage>
        <taxon>Bacteria</taxon>
        <taxon>Bacillati</taxon>
        <taxon>Bacillota</taxon>
        <taxon>Tissierellia</taxon>
        <taxon>Tissierellales</taxon>
        <taxon>Peptoniphilaceae</taxon>
        <taxon>Finegoldia</taxon>
    </lineage>
</organism>
<proteinExistence type="predicted"/>
<evidence type="ECO:0000313" key="2">
    <source>
        <dbReference type="Proteomes" id="UP000001319"/>
    </source>
</evidence>